<dbReference type="GO" id="GO:0005886">
    <property type="term" value="C:plasma membrane"/>
    <property type="evidence" value="ECO:0007669"/>
    <property type="project" value="UniProtKB-SubCell"/>
</dbReference>
<feature type="transmembrane region" description="Helical" evidence="7">
    <location>
        <begin position="106"/>
        <end position="126"/>
    </location>
</feature>
<proteinExistence type="inferred from homology"/>
<gene>
    <name evidence="9" type="ORF">DFR60_10256</name>
</gene>
<keyword evidence="4 7" id="KW-0812">Transmembrane</keyword>
<dbReference type="PROSITE" id="PS50928">
    <property type="entry name" value="ABC_TM1"/>
    <property type="match status" value="1"/>
</dbReference>
<name>A0A2V3YAF5_9FIRM</name>
<evidence type="ECO:0000313" key="10">
    <source>
        <dbReference type="Proteomes" id="UP000248057"/>
    </source>
</evidence>
<dbReference type="GO" id="GO:0055085">
    <property type="term" value="P:transmembrane transport"/>
    <property type="evidence" value="ECO:0007669"/>
    <property type="project" value="InterPro"/>
</dbReference>
<evidence type="ECO:0000256" key="3">
    <source>
        <dbReference type="ARBA" id="ARBA00022475"/>
    </source>
</evidence>
<evidence type="ECO:0000259" key="8">
    <source>
        <dbReference type="PROSITE" id="PS50928"/>
    </source>
</evidence>
<evidence type="ECO:0000256" key="1">
    <source>
        <dbReference type="ARBA" id="ARBA00004651"/>
    </source>
</evidence>
<dbReference type="Pfam" id="PF00528">
    <property type="entry name" value="BPD_transp_1"/>
    <property type="match status" value="1"/>
</dbReference>
<comment type="subcellular location">
    <subcellularLocation>
        <location evidence="1 7">Cell membrane</location>
        <topology evidence="1 7">Multi-pass membrane protein</topology>
    </subcellularLocation>
</comment>
<keyword evidence="5 7" id="KW-1133">Transmembrane helix</keyword>
<protein>
    <submittedName>
        <fullName evidence="9">Multiple sugar transport system permease protein</fullName>
    </submittedName>
</protein>
<evidence type="ECO:0000313" key="9">
    <source>
        <dbReference type="EMBL" id="PXX55782.1"/>
    </source>
</evidence>
<dbReference type="PANTHER" id="PTHR30193">
    <property type="entry name" value="ABC TRANSPORTER PERMEASE PROTEIN"/>
    <property type="match status" value="1"/>
</dbReference>
<dbReference type="RefSeq" id="WP_110321663.1">
    <property type="nucleotide sequence ID" value="NZ_JAQETU010000001.1"/>
</dbReference>
<feature type="domain" description="ABC transmembrane type-1" evidence="8">
    <location>
        <begin position="68"/>
        <end position="281"/>
    </location>
</feature>
<keyword evidence="10" id="KW-1185">Reference proteome</keyword>
<keyword evidence="6 7" id="KW-0472">Membrane</keyword>
<evidence type="ECO:0000256" key="2">
    <source>
        <dbReference type="ARBA" id="ARBA00022448"/>
    </source>
</evidence>
<organism evidence="9 10">
    <name type="scientific">Hungatella effluvii</name>
    <dbReference type="NCBI Taxonomy" id="1096246"/>
    <lineage>
        <taxon>Bacteria</taxon>
        <taxon>Bacillati</taxon>
        <taxon>Bacillota</taxon>
        <taxon>Clostridia</taxon>
        <taxon>Lachnospirales</taxon>
        <taxon>Lachnospiraceae</taxon>
        <taxon>Hungatella</taxon>
    </lineage>
</organism>
<dbReference type="Proteomes" id="UP000248057">
    <property type="component" value="Unassembled WGS sequence"/>
</dbReference>
<keyword evidence="9" id="KW-0762">Sugar transport</keyword>
<evidence type="ECO:0000256" key="6">
    <source>
        <dbReference type="ARBA" id="ARBA00023136"/>
    </source>
</evidence>
<dbReference type="InterPro" id="IPR035906">
    <property type="entry name" value="MetI-like_sf"/>
</dbReference>
<dbReference type="PANTHER" id="PTHR30193:SF37">
    <property type="entry name" value="INNER MEMBRANE ABC TRANSPORTER PERMEASE PROTEIN YCJO"/>
    <property type="match status" value="1"/>
</dbReference>
<evidence type="ECO:0000256" key="4">
    <source>
        <dbReference type="ARBA" id="ARBA00022692"/>
    </source>
</evidence>
<dbReference type="SUPFAM" id="SSF161098">
    <property type="entry name" value="MetI-like"/>
    <property type="match status" value="1"/>
</dbReference>
<keyword evidence="3" id="KW-1003">Cell membrane</keyword>
<feature type="transmembrane region" description="Helical" evidence="7">
    <location>
        <begin position="72"/>
        <end position="94"/>
    </location>
</feature>
<dbReference type="Gene3D" id="1.10.3720.10">
    <property type="entry name" value="MetI-like"/>
    <property type="match status" value="1"/>
</dbReference>
<sequence length="291" mass="32722">MKRKKLMANLQAYLFVGPFVILSVVFMIYPIISGFISSFYTTRFSRNAFVGLENYIKIFTDDIYLIGIRNSVLFVITVVPLLIIMGIWISGAIFDKLPSYISAVRVCLYIPVIASMVVMSIIWRFILDSQSGLVKYFSMVFGFEAVNVLADRTWTLVLLIFILFTMNIGQSVILYVADMIGISRDLIEACKIDGGSRLDMYRYVLVPLTRPTTVFIFITQTAAVIRVFVVIQLLTRGGPSYQSTTMMYLMYQQAFEQGNTGVGSAIGVLLFLFTLVLVLLQQLVTGKRKGG</sequence>
<evidence type="ECO:0000256" key="7">
    <source>
        <dbReference type="RuleBase" id="RU363032"/>
    </source>
</evidence>
<accession>A0A2V3YAF5</accession>
<comment type="caution">
    <text evidence="9">The sequence shown here is derived from an EMBL/GenBank/DDBJ whole genome shotgun (WGS) entry which is preliminary data.</text>
</comment>
<keyword evidence="2 7" id="KW-0813">Transport</keyword>
<feature type="transmembrane region" description="Helical" evidence="7">
    <location>
        <begin position="260"/>
        <end position="280"/>
    </location>
</feature>
<dbReference type="InterPro" id="IPR051393">
    <property type="entry name" value="ABC_transporter_permease"/>
</dbReference>
<dbReference type="CDD" id="cd06261">
    <property type="entry name" value="TM_PBP2"/>
    <property type="match status" value="1"/>
</dbReference>
<comment type="similarity">
    <text evidence="7">Belongs to the binding-protein-dependent transport system permease family.</text>
</comment>
<evidence type="ECO:0000256" key="5">
    <source>
        <dbReference type="ARBA" id="ARBA00022989"/>
    </source>
</evidence>
<dbReference type="InterPro" id="IPR000515">
    <property type="entry name" value="MetI-like"/>
</dbReference>
<feature type="transmembrane region" description="Helical" evidence="7">
    <location>
        <begin position="154"/>
        <end position="177"/>
    </location>
</feature>
<reference evidence="9 10" key="1">
    <citation type="submission" date="2018-05" db="EMBL/GenBank/DDBJ databases">
        <title>Genomic Encyclopedia of Type Strains, Phase IV (KMG-IV): sequencing the most valuable type-strain genomes for metagenomic binning, comparative biology and taxonomic classification.</title>
        <authorList>
            <person name="Goeker M."/>
        </authorList>
    </citation>
    <scope>NUCLEOTIDE SEQUENCE [LARGE SCALE GENOMIC DNA]</scope>
    <source>
        <strain evidence="9 10">DSM 24995</strain>
    </source>
</reference>
<dbReference type="GeneID" id="86060047"/>
<feature type="transmembrane region" description="Helical" evidence="7">
    <location>
        <begin position="12"/>
        <end position="32"/>
    </location>
</feature>
<dbReference type="EMBL" id="QJKD01000002">
    <property type="protein sequence ID" value="PXX55782.1"/>
    <property type="molecule type" value="Genomic_DNA"/>
</dbReference>
<dbReference type="AlphaFoldDB" id="A0A2V3YAF5"/>
<feature type="transmembrane region" description="Helical" evidence="7">
    <location>
        <begin position="212"/>
        <end position="234"/>
    </location>
</feature>